<evidence type="ECO:0000259" key="3">
    <source>
        <dbReference type="PROSITE" id="PS51736"/>
    </source>
</evidence>
<name>A0A6L5XI54_9BACT</name>
<accession>A0A6L5XI54</accession>
<evidence type="ECO:0000256" key="2">
    <source>
        <dbReference type="ARBA" id="ARBA00023172"/>
    </source>
</evidence>
<protein>
    <submittedName>
        <fullName evidence="4">Recombinase family protein</fullName>
    </submittedName>
</protein>
<dbReference type="SMART" id="SM00857">
    <property type="entry name" value="Resolvase"/>
    <property type="match status" value="1"/>
</dbReference>
<evidence type="ECO:0000313" key="5">
    <source>
        <dbReference type="Proteomes" id="UP000477488"/>
    </source>
</evidence>
<feature type="domain" description="Resolvase/invertase-type recombinase catalytic" evidence="3">
    <location>
        <begin position="29"/>
        <end position="164"/>
    </location>
</feature>
<reference evidence="4 5" key="1">
    <citation type="submission" date="2019-09" db="EMBL/GenBank/DDBJ databases">
        <title>In-depth cultivation of the pig gut microbiome towards novel bacterial diversity and tailored functional studies.</title>
        <authorList>
            <person name="Wylensek D."/>
            <person name="Hitch T.C.A."/>
            <person name="Clavel T."/>
        </authorList>
    </citation>
    <scope>NUCLEOTIDE SEQUENCE [LARGE SCALE GENOMIC DNA]</scope>
    <source>
        <strain evidence="4 5">PG-178-WT-4</strain>
    </source>
</reference>
<organism evidence="4 5">
    <name type="scientific">Desulfovibrio porci</name>
    <dbReference type="NCBI Taxonomy" id="2605782"/>
    <lineage>
        <taxon>Bacteria</taxon>
        <taxon>Pseudomonadati</taxon>
        <taxon>Thermodesulfobacteriota</taxon>
        <taxon>Desulfovibrionia</taxon>
        <taxon>Desulfovibrionales</taxon>
        <taxon>Desulfovibrionaceae</taxon>
        <taxon>Desulfovibrio</taxon>
    </lineage>
</organism>
<proteinExistence type="predicted"/>
<keyword evidence="5" id="KW-1185">Reference proteome</keyword>
<sequence>MRPMIPAWQIGRRGPGGRIRCAAGGSCMQYVAYYRVSTKRQGESGLGLDAQRAIVRHFAGNAVLASYVDIASGKSMVNRAQLHLALEHCRRLKAGLVVAKADRLSRNVQDALSILDSLGGRLVCCDCPGTDRFTLTILFALAERERELISIRTRSALEAKRRREGRQKINGREKGADLSVARAAARLMREKKALERAQAPASYAEKWLARGCSLADIARQLNELGHVFPTPSGRGCWSACQVARALRRWEAEKNASRAPRMRERFGVGDSYKEKYIQWLPKYKIFVDSIEEIC</sequence>
<dbReference type="AlphaFoldDB" id="A0A6L5XI54"/>
<dbReference type="GO" id="GO:0000150">
    <property type="term" value="F:DNA strand exchange activity"/>
    <property type="evidence" value="ECO:0007669"/>
    <property type="project" value="InterPro"/>
</dbReference>
<dbReference type="PANTHER" id="PTHR30461:SF2">
    <property type="entry name" value="SERINE RECOMBINASE PINE-RELATED"/>
    <property type="match status" value="1"/>
</dbReference>
<keyword evidence="1" id="KW-0238">DNA-binding</keyword>
<comment type="caution">
    <text evidence="4">The sequence shown here is derived from an EMBL/GenBank/DDBJ whole genome shotgun (WGS) entry which is preliminary data.</text>
</comment>
<dbReference type="Proteomes" id="UP000477488">
    <property type="component" value="Unassembled WGS sequence"/>
</dbReference>
<evidence type="ECO:0000313" key="4">
    <source>
        <dbReference type="EMBL" id="MSS26788.1"/>
    </source>
</evidence>
<dbReference type="GO" id="GO:0003677">
    <property type="term" value="F:DNA binding"/>
    <property type="evidence" value="ECO:0007669"/>
    <property type="project" value="UniProtKB-KW"/>
</dbReference>
<dbReference type="CDD" id="cd00338">
    <property type="entry name" value="Ser_Recombinase"/>
    <property type="match status" value="1"/>
</dbReference>
<evidence type="ECO:0000256" key="1">
    <source>
        <dbReference type="ARBA" id="ARBA00023125"/>
    </source>
</evidence>
<dbReference type="InterPro" id="IPR050639">
    <property type="entry name" value="SSR_resolvase"/>
</dbReference>
<gene>
    <name evidence="4" type="ORF">FYJ44_01755</name>
</gene>
<dbReference type="PROSITE" id="PS51736">
    <property type="entry name" value="RECOMBINASES_3"/>
    <property type="match status" value="1"/>
</dbReference>
<dbReference type="Pfam" id="PF00239">
    <property type="entry name" value="Resolvase"/>
    <property type="match status" value="1"/>
</dbReference>
<dbReference type="Gene3D" id="3.40.50.1390">
    <property type="entry name" value="Resolvase, N-terminal catalytic domain"/>
    <property type="match status" value="1"/>
</dbReference>
<keyword evidence="2" id="KW-0233">DNA recombination</keyword>
<dbReference type="SUPFAM" id="SSF53041">
    <property type="entry name" value="Resolvase-like"/>
    <property type="match status" value="1"/>
</dbReference>
<dbReference type="InterPro" id="IPR036162">
    <property type="entry name" value="Resolvase-like_N_sf"/>
</dbReference>
<dbReference type="InterPro" id="IPR006119">
    <property type="entry name" value="Resolv_N"/>
</dbReference>
<dbReference type="EMBL" id="VUMH01000001">
    <property type="protein sequence ID" value="MSS26788.1"/>
    <property type="molecule type" value="Genomic_DNA"/>
</dbReference>
<dbReference type="PANTHER" id="PTHR30461">
    <property type="entry name" value="DNA-INVERTASE FROM LAMBDOID PROPHAGE"/>
    <property type="match status" value="1"/>
</dbReference>